<evidence type="ECO:0000256" key="9">
    <source>
        <dbReference type="ARBA" id="ARBA00023136"/>
    </source>
</evidence>
<evidence type="ECO:0000313" key="16">
    <source>
        <dbReference type="Proteomes" id="UP000594638"/>
    </source>
</evidence>
<keyword evidence="4" id="KW-0479">Metal-binding</keyword>
<feature type="transmembrane region" description="Helical" evidence="12">
    <location>
        <begin position="61"/>
        <end position="82"/>
    </location>
</feature>
<evidence type="ECO:0000256" key="4">
    <source>
        <dbReference type="ARBA" id="ARBA00022723"/>
    </source>
</evidence>
<keyword evidence="7 12" id="KW-1133">Transmembrane helix</keyword>
<dbReference type="GO" id="GO:0009055">
    <property type="term" value="F:electron transfer activity"/>
    <property type="evidence" value="ECO:0007669"/>
    <property type="project" value="InterPro"/>
</dbReference>
<dbReference type="EMBL" id="CACTIH010007248">
    <property type="protein sequence ID" value="CAA3005640.1"/>
    <property type="molecule type" value="Genomic_DNA"/>
</dbReference>
<keyword evidence="3 12" id="KW-0812">Transmembrane</keyword>
<dbReference type="Gene3D" id="2.60.40.420">
    <property type="entry name" value="Cupredoxins - blue copper proteins"/>
    <property type="match status" value="2"/>
</dbReference>
<keyword evidence="6" id="KW-0249">Electron transport</keyword>
<dbReference type="CDD" id="cd04216">
    <property type="entry name" value="Phytocyanin"/>
    <property type="match status" value="1"/>
</dbReference>
<evidence type="ECO:0000256" key="1">
    <source>
        <dbReference type="ARBA" id="ARBA00004479"/>
    </source>
</evidence>
<dbReference type="SUPFAM" id="SSF49503">
    <property type="entry name" value="Cupredoxins"/>
    <property type="match status" value="2"/>
</dbReference>
<dbReference type="PROSITE" id="PS51485">
    <property type="entry name" value="PHYTOCYANIN"/>
    <property type="match status" value="1"/>
</dbReference>
<dbReference type="InterPro" id="IPR003245">
    <property type="entry name" value="Phytocyanin_dom"/>
</dbReference>
<evidence type="ECO:0000256" key="11">
    <source>
        <dbReference type="ARBA" id="ARBA00023180"/>
    </source>
</evidence>
<keyword evidence="10" id="KW-1015">Disulfide bond</keyword>
<evidence type="ECO:0000256" key="7">
    <source>
        <dbReference type="ARBA" id="ARBA00022989"/>
    </source>
</evidence>
<gene>
    <name evidence="15" type="ORF">OLEA9_A010093</name>
</gene>
<keyword evidence="9 12" id="KW-0472">Membrane</keyword>
<evidence type="ECO:0000256" key="10">
    <source>
        <dbReference type="ARBA" id="ARBA00023157"/>
    </source>
</evidence>
<dbReference type="PANTHER" id="PTHR33021">
    <property type="entry name" value="BLUE COPPER PROTEIN"/>
    <property type="match status" value="1"/>
</dbReference>
<evidence type="ECO:0000259" key="14">
    <source>
        <dbReference type="PROSITE" id="PS51485"/>
    </source>
</evidence>
<sequence length="219" mass="23548">MASKYFLITFIIAVIAAPCLATDYVVGDDAGWKLKFNYTAWAEGKEFFVGDRLKSAMASKAFLITIIIAVIAAPCLATDYVVGDDAGWKLKFNYTAWAEGKEFFVGDRLIFNYPQAAHNVYRVNGTAFQQCMVPSAFEALISGNDIITLATPGKKWYICGVGNHCDAGMRLAITVSYPVDAPAPAPAAGTSAANEISPLRSCACMLAALASLKMIMASW</sequence>
<keyword evidence="8" id="KW-0186">Copper</keyword>
<feature type="signal peptide" evidence="13">
    <location>
        <begin position="1"/>
        <end position="21"/>
    </location>
</feature>
<name>A0A8S0TJ77_OLEEU</name>
<feature type="chain" id="PRO_5035768267" evidence="13">
    <location>
        <begin position="22"/>
        <end position="219"/>
    </location>
</feature>
<dbReference type="GO" id="GO:0005886">
    <property type="term" value="C:plasma membrane"/>
    <property type="evidence" value="ECO:0007669"/>
    <property type="project" value="TreeGrafter"/>
</dbReference>
<dbReference type="InterPro" id="IPR008972">
    <property type="entry name" value="Cupredoxin"/>
</dbReference>
<dbReference type="Proteomes" id="UP000594638">
    <property type="component" value="Unassembled WGS sequence"/>
</dbReference>
<evidence type="ECO:0000256" key="6">
    <source>
        <dbReference type="ARBA" id="ARBA00022982"/>
    </source>
</evidence>
<evidence type="ECO:0000256" key="13">
    <source>
        <dbReference type="SAM" id="SignalP"/>
    </source>
</evidence>
<keyword evidence="11" id="KW-0325">Glycoprotein</keyword>
<feature type="domain" description="Phytocyanin" evidence="14">
    <location>
        <begin position="78"/>
        <end position="177"/>
    </location>
</feature>
<dbReference type="PANTHER" id="PTHR33021:SF408">
    <property type="entry name" value="PHYTOCYANIN DOMAIN-CONTAINING PROTEIN"/>
    <property type="match status" value="1"/>
</dbReference>
<comment type="caution">
    <text evidence="15">The sequence shown here is derived from an EMBL/GenBank/DDBJ whole genome shotgun (WGS) entry which is preliminary data.</text>
</comment>
<dbReference type="Gramene" id="OE9A010093T1">
    <property type="protein sequence ID" value="OE9A010093C1"/>
    <property type="gene ID" value="OE9A010093"/>
</dbReference>
<dbReference type="Pfam" id="PF02298">
    <property type="entry name" value="Cu_bind_like"/>
    <property type="match status" value="1"/>
</dbReference>
<evidence type="ECO:0000313" key="15">
    <source>
        <dbReference type="EMBL" id="CAA3005640.1"/>
    </source>
</evidence>
<keyword evidence="2" id="KW-0813">Transport</keyword>
<evidence type="ECO:0000256" key="5">
    <source>
        <dbReference type="ARBA" id="ARBA00022729"/>
    </source>
</evidence>
<dbReference type="AlphaFoldDB" id="A0A8S0TJ77"/>
<evidence type="ECO:0000256" key="2">
    <source>
        <dbReference type="ARBA" id="ARBA00022448"/>
    </source>
</evidence>
<proteinExistence type="predicted"/>
<organism evidence="15 16">
    <name type="scientific">Olea europaea subsp. europaea</name>
    <dbReference type="NCBI Taxonomy" id="158383"/>
    <lineage>
        <taxon>Eukaryota</taxon>
        <taxon>Viridiplantae</taxon>
        <taxon>Streptophyta</taxon>
        <taxon>Embryophyta</taxon>
        <taxon>Tracheophyta</taxon>
        <taxon>Spermatophyta</taxon>
        <taxon>Magnoliopsida</taxon>
        <taxon>eudicotyledons</taxon>
        <taxon>Gunneridae</taxon>
        <taxon>Pentapetalae</taxon>
        <taxon>asterids</taxon>
        <taxon>lamiids</taxon>
        <taxon>Lamiales</taxon>
        <taxon>Oleaceae</taxon>
        <taxon>Oleeae</taxon>
        <taxon>Olea</taxon>
    </lineage>
</organism>
<comment type="subcellular location">
    <subcellularLocation>
        <location evidence="1">Membrane</location>
        <topology evidence="1">Single-pass type I membrane protein</topology>
    </subcellularLocation>
</comment>
<evidence type="ECO:0000256" key="3">
    <source>
        <dbReference type="ARBA" id="ARBA00022692"/>
    </source>
</evidence>
<keyword evidence="16" id="KW-1185">Reference proteome</keyword>
<reference evidence="15 16" key="1">
    <citation type="submission" date="2019-12" db="EMBL/GenBank/DDBJ databases">
        <authorList>
            <person name="Alioto T."/>
            <person name="Alioto T."/>
            <person name="Gomez Garrido J."/>
        </authorList>
    </citation>
    <scope>NUCLEOTIDE SEQUENCE [LARGE SCALE GENOMIC DNA]</scope>
</reference>
<dbReference type="OrthoDB" id="687943at2759"/>
<dbReference type="GO" id="GO:0046872">
    <property type="term" value="F:metal ion binding"/>
    <property type="evidence" value="ECO:0007669"/>
    <property type="project" value="UniProtKB-KW"/>
</dbReference>
<evidence type="ECO:0000256" key="12">
    <source>
        <dbReference type="SAM" id="Phobius"/>
    </source>
</evidence>
<keyword evidence="5 13" id="KW-0732">Signal</keyword>
<dbReference type="GO" id="GO:0009610">
    <property type="term" value="P:response to symbiotic fungus"/>
    <property type="evidence" value="ECO:0007669"/>
    <property type="project" value="UniProtKB-ARBA"/>
</dbReference>
<dbReference type="FunFam" id="2.60.40.420:FF:000067">
    <property type="entry name" value="Cupredoxin superfamily protein"/>
    <property type="match status" value="1"/>
</dbReference>
<evidence type="ECO:0000256" key="8">
    <source>
        <dbReference type="ARBA" id="ARBA00023008"/>
    </source>
</evidence>
<accession>A0A8S0TJ77</accession>
<protein>
    <submittedName>
        <fullName evidence="15">Blue copper -like</fullName>
    </submittedName>
</protein>
<dbReference type="InterPro" id="IPR039391">
    <property type="entry name" value="Phytocyanin-like"/>
</dbReference>